<dbReference type="GO" id="GO:0008237">
    <property type="term" value="F:metallopeptidase activity"/>
    <property type="evidence" value="ECO:0007669"/>
    <property type="project" value="UniProtKB-KW"/>
</dbReference>
<evidence type="ECO:0000256" key="3">
    <source>
        <dbReference type="ARBA" id="ARBA00022801"/>
    </source>
</evidence>
<dbReference type="Gene3D" id="3.30.830.10">
    <property type="entry name" value="Metalloenzyme, LuxS/M16 peptidase-like"/>
    <property type="match status" value="1"/>
</dbReference>
<name>A0A847ETG9_9BACT</name>
<dbReference type="Proteomes" id="UP000554004">
    <property type="component" value="Unassembled WGS sequence"/>
</dbReference>
<evidence type="ECO:0000259" key="6">
    <source>
        <dbReference type="Pfam" id="PF00675"/>
    </source>
</evidence>
<proteinExistence type="inferred from homology"/>
<feature type="domain" description="Peptidase M16 N-terminal" evidence="6">
    <location>
        <begin position="46"/>
        <end position="151"/>
    </location>
</feature>
<dbReference type="InterPro" id="IPR011249">
    <property type="entry name" value="Metalloenz_LuxS/M16"/>
</dbReference>
<evidence type="ECO:0000256" key="5">
    <source>
        <dbReference type="ARBA" id="ARBA00023049"/>
    </source>
</evidence>
<dbReference type="AlphaFoldDB" id="A0A847ETG9"/>
<evidence type="ECO:0000313" key="7">
    <source>
        <dbReference type="EMBL" id="NLE31109.1"/>
    </source>
</evidence>
<evidence type="ECO:0000256" key="4">
    <source>
        <dbReference type="ARBA" id="ARBA00022833"/>
    </source>
</evidence>
<dbReference type="GO" id="GO:0046872">
    <property type="term" value="F:metal ion binding"/>
    <property type="evidence" value="ECO:0007669"/>
    <property type="project" value="InterPro"/>
</dbReference>
<keyword evidence="4" id="KW-0862">Zinc</keyword>
<dbReference type="GO" id="GO:0006508">
    <property type="term" value="P:proteolysis"/>
    <property type="evidence" value="ECO:0007669"/>
    <property type="project" value="UniProtKB-KW"/>
</dbReference>
<dbReference type="InterPro" id="IPR050626">
    <property type="entry name" value="Peptidase_M16"/>
</dbReference>
<dbReference type="SUPFAM" id="SSF63411">
    <property type="entry name" value="LuxS/MPP-like metallohydrolase"/>
    <property type="match status" value="2"/>
</dbReference>
<dbReference type="PANTHER" id="PTHR43690:SF17">
    <property type="entry name" value="PROTEIN YHJJ"/>
    <property type="match status" value="1"/>
</dbReference>
<organism evidence="7 8">
    <name type="scientific">Candidatus Dojkabacteria bacterium</name>
    <dbReference type="NCBI Taxonomy" id="2099670"/>
    <lineage>
        <taxon>Bacteria</taxon>
        <taxon>Candidatus Dojkabacteria</taxon>
    </lineage>
</organism>
<keyword evidence="3" id="KW-0378">Hydrolase</keyword>
<reference evidence="7 8" key="1">
    <citation type="journal article" date="2020" name="Biotechnol. Biofuels">
        <title>New insights from the biogas microbiome by comprehensive genome-resolved metagenomics of nearly 1600 species originating from multiple anaerobic digesters.</title>
        <authorList>
            <person name="Campanaro S."/>
            <person name="Treu L."/>
            <person name="Rodriguez-R L.M."/>
            <person name="Kovalovszki A."/>
            <person name="Ziels R.M."/>
            <person name="Maus I."/>
            <person name="Zhu X."/>
            <person name="Kougias P.G."/>
            <person name="Basile A."/>
            <person name="Luo G."/>
            <person name="Schluter A."/>
            <person name="Konstantinidis K.T."/>
            <person name="Angelidaki I."/>
        </authorList>
    </citation>
    <scope>NUCLEOTIDE SEQUENCE [LARGE SCALE GENOMIC DNA]</scope>
    <source>
        <strain evidence="7">AS06rmzACSIP_421</strain>
    </source>
</reference>
<evidence type="ECO:0000313" key="8">
    <source>
        <dbReference type="Proteomes" id="UP000554004"/>
    </source>
</evidence>
<keyword evidence="5" id="KW-0482">Metalloprotease</keyword>
<dbReference type="InterPro" id="IPR011765">
    <property type="entry name" value="Pept_M16_N"/>
</dbReference>
<comment type="caution">
    <text evidence="7">The sequence shown here is derived from an EMBL/GenBank/DDBJ whole genome shotgun (WGS) entry which is preliminary data.</text>
</comment>
<evidence type="ECO:0000256" key="1">
    <source>
        <dbReference type="ARBA" id="ARBA00007261"/>
    </source>
</evidence>
<accession>A0A847ETG9</accession>
<keyword evidence="2" id="KW-0645">Protease</keyword>
<evidence type="ECO:0000256" key="2">
    <source>
        <dbReference type="ARBA" id="ARBA00022670"/>
    </source>
</evidence>
<dbReference type="Pfam" id="PF00675">
    <property type="entry name" value="Peptidase_M16"/>
    <property type="match status" value="1"/>
</dbReference>
<comment type="similarity">
    <text evidence="1">Belongs to the peptidase M16 family.</text>
</comment>
<dbReference type="EMBL" id="JAAZAL010000089">
    <property type="protein sequence ID" value="NLE31109.1"/>
    <property type="molecule type" value="Genomic_DNA"/>
</dbReference>
<sequence>MKLISSFKNKYDNITYNIYETSNGVKVIHLDNPSTIDFDLSVIHLAGCAFERKQNVPQGTAHFLEHMLLNPNSHYKNQDEINKFEQGTYKRPALNINGHTNKKCIVFEGHSNQEGTDRIFERFKKIYDFPKEKFTTLMEKERNIILAEKSRKVKKVDNNALMYLDFMFKGIADEFTGDTLGEIEDIKSITVEDLEKYYKEQILSNKSLISIQSKEKLDGEVAEKIDSLSQIFNSDSKSSFRDFTLKNVWEVGVFRDKRANGITVYFDYIEKASKKADYKKNVLSYVCSKLLSWLSFNILREEMGLIYNFSRSKTSNLCFKYDIYSYSFTTEKEKIKKTLEEYYKLVYIETFKFLNSKKGQEWFEDVISDYIFPTTAVYEGDKAELIAMWLLEKDEIFNYNKAVEIAKKLRIDDLQEYIKDEFEIPPHIWIEGNMSKSELKEVANSSLFGKKFNK</sequence>
<dbReference type="PANTHER" id="PTHR43690">
    <property type="entry name" value="NARDILYSIN"/>
    <property type="match status" value="1"/>
</dbReference>
<gene>
    <name evidence="7" type="ORF">GX618_02430</name>
</gene>
<protein>
    <submittedName>
        <fullName evidence="7">Insulinase family protein</fullName>
    </submittedName>
</protein>